<accession>A0A6A5T144</accession>
<name>A0A6A5T144_9PLEO</name>
<proteinExistence type="predicted"/>
<evidence type="ECO:0000313" key="1">
    <source>
        <dbReference type="EMBL" id="KAF1945652.1"/>
    </source>
</evidence>
<organism evidence="1 2">
    <name type="scientific">Clathrospora elynae</name>
    <dbReference type="NCBI Taxonomy" id="706981"/>
    <lineage>
        <taxon>Eukaryota</taxon>
        <taxon>Fungi</taxon>
        <taxon>Dikarya</taxon>
        <taxon>Ascomycota</taxon>
        <taxon>Pezizomycotina</taxon>
        <taxon>Dothideomycetes</taxon>
        <taxon>Pleosporomycetidae</taxon>
        <taxon>Pleosporales</taxon>
        <taxon>Diademaceae</taxon>
        <taxon>Clathrospora</taxon>
    </lineage>
</organism>
<gene>
    <name evidence="1" type="ORF">EJ02DRAFT_35367</name>
</gene>
<protein>
    <submittedName>
        <fullName evidence="1">Uncharacterized protein</fullName>
    </submittedName>
</protein>
<keyword evidence="2" id="KW-1185">Reference proteome</keyword>
<dbReference type="AlphaFoldDB" id="A0A6A5T144"/>
<evidence type="ECO:0000313" key="2">
    <source>
        <dbReference type="Proteomes" id="UP000800038"/>
    </source>
</evidence>
<sequence length="131" mass="14481">MGRWTEGHGRGCINSTASPYGSTCSTHQVKAILLFYLPHLFDPLCRESLLLHSHRPSSSIRFTESPFYCLRIIPPILIPFIPENQPCIPPTTYHTSSLPASVVPSSRTDPHRYGLLYGLTNVASQGGATWS</sequence>
<reference evidence="1" key="1">
    <citation type="journal article" date="2020" name="Stud. Mycol.">
        <title>101 Dothideomycetes genomes: a test case for predicting lifestyles and emergence of pathogens.</title>
        <authorList>
            <person name="Haridas S."/>
            <person name="Albert R."/>
            <person name="Binder M."/>
            <person name="Bloem J."/>
            <person name="Labutti K."/>
            <person name="Salamov A."/>
            <person name="Andreopoulos B."/>
            <person name="Baker S."/>
            <person name="Barry K."/>
            <person name="Bills G."/>
            <person name="Bluhm B."/>
            <person name="Cannon C."/>
            <person name="Castanera R."/>
            <person name="Culley D."/>
            <person name="Daum C."/>
            <person name="Ezra D."/>
            <person name="Gonzalez J."/>
            <person name="Henrissat B."/>
            <person name="Kuo A."/>
            <person name="Liang C."/>
            <person name="Lipzen A."/>
            <person name="Lutzoni F."/>
            <person name="Magnuson J."/>
            <person name="Mondo S."/>
            <person name="Nolan M."/>
            <person name="Ohm R."/>
            <person name="Pangilinan J."/>
            <person name="Park H.-J."/>
            <person name="Ramirez L."/>
            <person name="Alfaro M."/>
            <person name="Sun H."/>
            <person name="Tritt A."/>
            <person name="Yoshinaga Y."/>
            <person name="Zwiers L.-H."/>
            <person name="Turgeon B."/>
            <person name="Goodwin S."/>
            <person name="Spatafora J."/>
            <person name="Crous P."/>
            <person name="Grigoriev I."/>
        </authorList>
    </citation>
    <scope>NUCLEOTIDE SEQUENCE</scope>
    <source>
        <strain evidence="1">CBS 161.51</strain>
    </source>
</reference>
<dbReference type="Proteomes" id="UP000800038">
    <property type="component" value="Unassembled WGS sequence"/>
</dbReference>
<dbReference type="EMBL" id="ML976008">
    <property type="protein sequence ID" value="KAF1945652.1"/>
    <property type="molecule type" value="Genomic_DNA"/>
</dbReference>